<evidence type="ECO:0000313" key="3">
    <source>
        <dbReference type="Proteomes" id="UP000479710"/>
    </source>
</evidence>
<feature type="compositionally biased region" description="Polar residues" evidence="1">
    <location>
        <begin position="132"/>
        <end position="141"/>
    </location>
</feature>
<evidence type="ECO:0000313" key="2">
    <source>
        <dbReference type="EMBL" id="KAF0890355.1"/>
    </source>
</evidence>
<protein>
    <submittedName>
        <fullName evidence="2">Uncharacterized protein</fullName>
    </submittedName>
</protein>
<feature type="compositionally biased region" description="Low complexity" evidence="1">
    <location>
        <begin position="110"/>
        <end position="125"/>
    </location>
</feature>
<gene>
    <name evidence="2" type="ORF">E2562_002754</name>
</gene>
<feature type="compositionally biased region" description="Basic residues" evidence="1">
    <location>
        <begin position="74"/>
        <end position="87"/>
    </location>
</feature>
<sequence>MDPAILPHKPPKEKKKDPAIEPDSSLRSRPTPPQDRRRPPCARLLHSAAVARPAPDSSPPPLRLQIPCATGQKPPKKKERKKQRRRSPSTPATLCAAAALPRCSTPPPLSGDDPPSSSSSWIRQPFPEPSNPVASSPTSNLSDDEDEGNGWRYLLDGKGWGRRLDPGGPRACAAAVAARHASRPGLCGGGGSGLTRVPTVAQQYLGHVEC</sequence>
<comment type="caution">
    <text evidence="2">The sequence shown here is derived from an EMBL/GenBank/DDBJ whole genome shotgun (WGS) entry which is preliminary data.</text>
</comment>
<name>A0A6G1BPR9_9ORYZ</name>
<organism evidence="2 3">
    <name type="scientific">Oryza meyeriana var. granulata</name>
    <dbReference type="NCBI Taxonomy" id="110450"/>
    <lineage>
        <taxon>Eukaryota</taxon>
        <taxon>Viridiplantae</taxon>
        <taxon>Streptophyta</taxon>
        <taxon>Embryophyta</taxon>
        <taxon>Tracheophyta</taxon>
        <taxon>Spermatophyta</taxon>
        <taxon>Magnoliopsida</taxon>
        <taxon>Liliopsida</taxon>
        <taxon>Poales</taxon>
        <taxon>Poaceae</taxon>
        <taxon>BOP clade</taxon>
        <taxon>Oryzoideae</taxon>
        <taxon>Oryzeae</taxon>
        <taxon>Oryzinae</taxon>
        <taxon>Oryza</taxon>
        <taxon>Oryza meyeriana</taxon>
    </lineage>
</organism>
<dbReference type="Proteomes" id="UP000479710">
    <property type="component" value="Unassembled WGS sequence"/>
</dbReference>
<dbReference type="EMBL" id="SPHZ02000011">
    <property type="protein sequence ID" value="KAF0890355.1"/>
    <property type="molecule type" value="Genomic_DNA"/>
</dbReference>
<proteinExistence type="predicted"/>
<dbReference type="AlphaFoldDB" id="A0A6G1BPR9"/>
<keyword evidence="3" id="KW-1185">Reference proteome</keyword>
<feature type="compositionally biased region" description="Low complexity" evidence="1">
    <location>
        <begin position="88"/>
        <end position="100"/>
    </location>
</feature>
<feature type="region of interest" description="Disordered" evidence="1">
    <location>
        <begin position="1"/>
        <end position="150"/>
    </location>
</feature>
<evidence type="ECO:0000256" key="1">
    <source>
        <dbReference type="SAM" id="MobiDB-lite"/>
    </source>
</evidence>
<accession>A0A6G1BPR9</accession>
<reference evidence="2 3" key="1">
    <citation type="submission" date="2019-11" db="EMBL/GenBank/DDBJ databases">
        <title>Whole genome sequence of Oryza granulata.</title>
        <authorList>
            <person name="Li W."/>
        </authorList>
    </citation>
    <scope>NUCLEOTIDE SEQUENCE [LARGE SCALE GENOMIC DNA]</scope>
    <source>
        <strain evidence="3">cv. Menghai</strain>
        <tissue evidence="2">Leaf</tissue>
    </source>
</reference>